<evidence type="ECO:0000313" key="16">
    <source>
        <dbReference type="Proteomes" id="UP000245946"/>
    </source>
</evidence>
<dbReference type="SMART" id="SM00534">
    <property type="entry name" value="MUTSac"/>
    <property type="match status" value="1"/>
</dbReference>
<accession>A0A316Z1Q4</accession>
<dbReference type="Pfam" id="PF00488">
    <property type="entry name" value="MutS_V"/>
    <property type="match status" value="1"/>
</dbReference>
<feature type="compositionally biased region" description="Low complexity" evidence="13">
    <location>
        <begin position="45"/>
        <end position="54"/>
    </location>
</feature>
<comment type="similarity">
    <text evidence="1">Belongs to the DNA mismatch repair MutS family. MSH3 subfamily.</text>
</comment>
<reference evidence="15 16" key="1">
    <citation type="journal article" date="2018" name="Mol. Biol. Evol.">
        <title>Broad Genomic Sampling Reveals a Smut Pathogenic Ancestry of the Fungal Clade Ustilaginomycotina.</title>
        <authorList>
            <person name="Kijpornyongpan T."/>
            <person name="Mondo S.J."/>
            <person name="Barry K."/>
            <person name="Sandor L."/>
            <person name="Lee J."/>
            <person name="Lipzen A."/>
            <person name="Pangilinan J."/>
            <person name="LaButti K."/>
            <person name="Hainaut M."/>
            <person name="Henrissat B."/>
            <person name="Grigoriev I.V."/>
            <person name="Spatafora J.W."/>
            <person name="Aime M.C."/>
        </authorList>
    </citation>
    <scope>NUCLEOTIDE SEQUENCE [LARGE SCALE GENOMIC DNA]</scope>
    <source>
        <strain evidence="15 16">MCA 4186</strain>
    </source>
</reference>
<evidence type="ECO:0000256" key="8">
    <source>
        <dbReference type="ARBA" id="ARBA00025373"/>
    </source>
</evidence>
<keyword evidence="4 12" id="KW-0227">DNA damage</keyword>
<feature type="domain" description="DNA mismatch repair proteins mutS family" evidence="14">
    <location>
        <begin position="975"/>
        <end position="991"/>
    </location>
</feature>
<dbReference type="InterPro" id="IPR016151">
    <property type="entry name" value="DNA_mismatch_repair_MutS_N"/>
</dbReference>
<evidence type="ECO:0000256" key="13">
    <source>
        <dbReference type="SAM" id="MobiDB-lite"/>
    </source>
</evidence>
<proteinExistence type="inferred from homology"/>
<dbReference type="SUPFAM" id="SSF53150">
    <property type="entry name" value="DNA repair protein MutS, domain II"/>
    <property type="match status" value="1"/>
</dbReference>
<evidence type="ECO:0000256" key="10">
    <source>
        <dbReference type="ARBA" id="ARBA00029792"/>
    </source>
</evidence>
<dbReference type="InterPro" id="IPR007860">
    <property type="entry name" value="DNA_mmatch_repair_MutS_con_dom"/>
</dbReference>
<dbReference type="InterPro" id="IPR045076">
    <property type="entry name" value="MutS"/>
</dbReference>
<evidence type="ECO:0000256" key="5">
    <source>
        <dbReference type="ARBA" id="ARBA00022840"/>
    </source>
</evidence>
<dbReference type="PROSITE" id="PS00486">
    <property type="entry name" value="DNA_MISMATCH_REPAIR_2"/>
    <property type="match status" value="1"/>
</dbReference>
<organism evidence="15 16">
    <name type="scientific">Tilletiopsis washingtonensis</name>
    <dbReference type="NCBI Taxonomy" id="58919"/>
    <lineage>
        <taxon>Eukaryota</taxon>
        <taxon>Fungi</taxon>
        <taxon>Dikarya</taxon>
        <taxon>Basidiomycota</taxon>
        <taxon>Ustilaginomycotina</taxon>
        <taxon>Exobasidiomycetes</taxon>
        <taxon>Entylomatales</taxon>
        <taxon>Entylomatales incertae sedis</taxon>
        <taxon>Tilletiopsis</taxon>
    </lineage>
</organism>
<dbReference type="AlphaFoldDB" id="A0A316Z1Q4"/>
<dbReference type="FunFam" id="1.10.1420.10:FF:000004">
    <property type="entry name" value="DNA mismatch repair protein Msh3"/>
    <property type="match status" value="1"/>
</dbReference>
<dbReference type="GO" id="GO:0140664">
    <property type="term" value="F:ATP-dependent DNA damage sensor activity"/>
    <property type="evidence" value="ECO:0007669"/>
    <property type="project" value="InterPro"/>
</dbReference>
<dbReference type="PANTHER" id="PTHR11361">
    <property type="entry name" value="DNA MISMATCH REPAIR PROTEIN MUTS FAMILY MEMBER"/>
    <property type="match status" value="1"/>
</dbReference>
<dbReference type="InterPro" id="IPR000432">
    <property type="entry name" value="DNA_mismatch_repair_MutS_C"/>
</dbReference>
<gene>
    <name evidence="15" type="ORF">FA09DRAFT_323148</name>
</gene>
<dbReference type="InterPro" id="IPR007861">
    <property type="entry name" value="DNA_mismatch_repair_MutS_clamp"/>
</dbReference>
<evidence type="ECO:0000256" key="9">
    <source>
        <dbReference type="ARBA" id="ARBA00025902"/>
    </source>
</evidence>
<dbReference type="GeneID" id="37268621"/>
<evidence type="ECO:0000256" key="3">
    <source>
        <dbReference type="ARBA" id="ARBA00022741"/>
    </source>
</evidence>
<evidence type="ECO:0000259" key="14">
    <source>
        <dbReference type="PROSITE" id="PS00486"/>
    </source>
</evidence>
<dbReference type="GO" id="GO:0006298">
    <property type="term" value="P:mismatch repair"/>
    <property type="evidence" value="ECO:0007669"/>
    <property type="project" value="InterPro"/>
</dbReference>
<keyword evidence="7 12" id="KW-0234">DNA repair</keyword>
<dbReference type="InterPro" id="IPR027417">
    <property type="entry name" value="P-loop_NTPase"/>
</dbReference>
<protein>
    <recommendedName>
        <fullName evidence="2 11">DNA mismatch repair protein MSH3</fullName>
    </recommendedName>
    <alternativeName>
        <fullName evidence="2 11">DNA mismatch repair protein MSH3</fullName>
    </alternativeName>
    <alternativeName>
        <fullName evidence="10">MutS protein homolog 3</fullName>
    </alternativeName>
</protein>
<name>A0A316Z1Q4_9BASI</name>
<evidence type="ECO:0000256" key="6">
    <source>
        <dbReference type="ARBA" id="ARBA00023125"/>
    </source>
</evidence>
<dbReference type="GO" id="GO:0030983">
    <property type="term" value="F:mismatched DNA binding"/>
    <property type="evidence" value="ECO:0007669"/>
    <property type="project" value="InterPro"/>
</dbReference>
<dbReference type="InterPro" id="IPR036678">
    <property type="entry name" value="MutS_con_dom_sf"/>
</dbReference>
<feature type="region of interest" description="Disordered" evidence="13">
    <location>
        <begin position="16"/>
        <end position="231"/>
    </location>
</feature>
<evidence type="ECO:0000256" key="11">
    <source>
        <dbReference type="ARBA" id="ARBA00073774"/>
    </source>
</evidence>
<dbReference type="InterPro" id="IPR007696">
    <property type="entry name" value="DNA_mismatch_repair_MutS_core"/>
</dbReference>
<dbReference type="Pfam" id="PF05190">
    <property type="entry name" value="MutS_IV"/>
    <property type="match status" value="1"/>
</dbReference>
<dbReference type="Pfam" id="PF05188">
    <property type="entry name" value="MutS_II"/>
    <property type="match status" value="1"/>
</dbReference>
<dbReference type="STRING" id="58919.A0A316Z1Q4"/>
<dbReference type="RefSeq" id="XP_025595303.1">
    <property type="nucleotide sequence ID" value="XM_025741077.1"/>
</dbReference>
<evidence type="ECO:0000256" key="4">
    <source>
        <dbReference type="ARBA" id="ARBA00022763"/>
    </source>
</evidence>
<evidence type="ECO:0000256" key="2">
    <source>
        <dbReference type="ARBA" id="ARBA00022151"/>
    </source>
</evidence>
<dbReference type="GO" id="GO:0005524">
    <property type="term" value="F:ATP binding"/>
    <property type="evidence" value="ECO:0007669"/>
    <property type="project" value="UniProtKB-KW"/>
</dbReference>
<keyword evidence="16" id="KW-1185">Reference proteome</keyword>
<evidence type="ECO:0000256" key="7">
    <source>
        <dbReference type="ARBA" id="ARBA00023204"/>
    </source>
</evidence>
<keyword evidence="3 12" id="KW-0547">Nucleotide-binding</keyword>
<keyword evidence="5" id="KW-0067">ATP-binding</keyword>
<keyword evidence="6 12" id="KW-0238">DNA-binding</keyword>
<sequence>MPPQGTPLISSFFKKAAPASGSPAAGKKRHVVELSSDEEEHIADAADAPAAEAAGPGRSSEGQPPAKVARTSTGPIPRPTAQERQELAERKAAAKAAQREEWSFKPSQAAPHASGSAAAETARGALLPSPSQASKALSSSQRAAEPARRRELRKRLLGPEDPLARLTRQGREAASDEEEDTSDAAVADEANEAGPSNRFGKYAAPSGAAKTPAATAAKGRSGSTSKKKGDEYTPLEKQILALKEENPGVLLAVEVGYKVKFYNEDARIAARELSIMCYPDNHLFAAMVPVHRLHIHVRRLVAAGHKVGVVRQVETRALKAIGSNKSGPFERKVTALYTAATWVDDLSSDVAGMGEEAGFANPAATRSLLAIVERLEGGNGPDDRVCIGLVAIQANVGSVTFDQFSDTHVRSELETRLAHLQPAEILIPEGLSKQTEKMIKHVAGSSSASAGSGRIRVERRAFPKGYDEAWRSVSRFYEEGMLQLSNATDAGKILAVASKLPHLALIAMAAAIEHLQGFGLENLFRIPNFASFADRNVMLLTSTTLDNLEIYRNSDGYREKGSLIWLLDRCKTAFGRRLLRRWVGRPLTDVDMLRARGDAVQALVDAGSHPVTLKIPGLLQGLPDLEKGLARMSYGRAEPTELATVLLSLNRIAFDIEPVAEPEDLGMPSSVLNDAVAALPKARSCVKAALDAISLKQARANEKTELFVDPEMYPGLQDLKSQIAIYDNDLAEHLVDLRKQLRMPKLSYATVSNETHLIEIRAGADAKKMPADWTRVSATQKYVRFHTPTVLQIHRQRDAAVETLASEADRCYRSFVQALCDDHYTILRDAVFGLATLDALVSLANVALLPGWVRPTFDETGKDVLQLKGFRHPVSEALVDDYVPNGVCLGGDDARGVLLTGSNMGGKSSTVRAIALLVVLAQIGSYVPADSAHLSMHDAVLTRMGASDELAKGRSTFMVEMSETSEILRTATERSLVILDELGRGTSTFDGQAVAHAVLVHLLTRPTGRPKLLFVTHFLALGALAQREAGLSLEAKHMAVIERARDVEVDEFDDDFDEAVRPGAATSDITFLYKLRPGLASKSFGIHCAALAGLPEQLLESARIKAAELESWSEARAQRALEMRARRAVALFAPGGQMDGPAVEGAKKAARALGLFEHEGEQAEEA</sequence>
<dbReference type="InterPro" id="IPR007695">
    <property type="entry name" value="DNA_mismatch_repair_MutS-lik_N"/>
</dbReference>
<feature type="compositionally biased region" description="Basic and acidic residues" evidence="13">
    <location>
        <begin position="81"/>
        <end position="103"/>
    </location>
</feature>
<dbReference type="SUPFAM" id="SSF52540">
    <property type="entry name" value="P-loop containing nucleoside triphosphate hydrolases"/>
    <property type="match status" value="1"/>
</dbReference>
<dbReference type="Gene3D" id="3.40.1170.10">
    <property type="entry name" value="DNA repair protein MutS, domain I"/>
    <property type="match status" value="1"/>
</dbReference>
<dbReference type="InterPro" id="IPR036187">
    <property type="entry name" value="DNA_mismatch_repair_MutS_sf"/>
</dbReference>
<feature type="compositionally biased region" description="Low complexity" evidence="13">
    <location>
        <begin position="203"/>
        <end position="224"/>
    </location>
</feature>
<comment type="subunit">
    <text evidence="9">Heterodimer consisting of MSH2-MSH3 (MutS beta). Forms a ternary complex with MutL alpha (MLH1-PMS1).</text>
</comment>
<evidence type="ECO:0000256" key="12">
    <source>
        <dbReference type="RuleBase" id="RU003756"/>
    </source>
</evidence>
<evidence type="ECO:0000313" key="15">
    <source>
        <dbReference type="EMBL" id="PWN95024.1"/>
    </source>
</evidence>
<feature type="compositionally biased region" description="Low complexity" evidence="13">
    <location>
        <begin position="16"/>
        <end position="25"/>
    </location>
</feature>
<dbReference type="Proteomes" id="UP000245946">
    <property type="component" value="Unassembled WGS sequence"/>
</dbReference>
<dbReference type="Gene3D" id="3.40.50.300">
    <property type="entry name" value="P-loop containing nucleotide triphosphate hydrolases"/>
    <property type="match status" value="1"/>
</dbReference>
<dbReference type="Gene3D" id="3.30.420.110">
    <property type="entry name" value="MutS, connector domain"/>
    <property type="match status" value="1"/>
</dbReference>
<dbReference type="SUPFAM" id="SSF48334">
    <property type="entry name" value="DNA repair protein MutS, domain III"/>
    <property type="match status" value="1"/>
</dbReference>
<dbReference type="OrthoDB" id="121051at2759"/>
<dbReference type="FunFam" id="3.40.1170.10:FF:000004">
    <property type="entry name" value="DNA mismatch repair protein"/>
    <property type="match status" value="1"/>
</dbReference>
<dbReference type="Gene3D" id="1.10.1420.10">
    <property type="match status" value="2"/>
</dbReference>
<dbReference type="Pfam" id="PF01624">
    <property type="entry name" value="MutS_I"/>
    <property type="match status" value="1"/>
</dbReference>
<dbReference type="SUPFAM" id="SSF55271">
    <property type="entry name" value="DNA repair protein MutS, domain I"/>
    <property type="match status" value="1"/>
</dbReference>
<dbReference type="GO" id="GO:0005634">
    <property type="term" value="C:nucleus"/>
    <property type="evidence" value="ECO:0007669"/>
    <property type="project" value="TreeGrafter"/>
</dbReference>
<dbReference type="SMART" id="SM00533">
    <property type="entry name" value="MUTSd"/>
    <property type="match status" value="1"/>
</dbReference>
<comment type="function">
    <text evidence="8">Component of the post-replicative DNA mismatch repair system (MMR). Heterodimerizes with MSH2 to form MutS beta, which binds to DNA mismatches thereby initiating DNA repair. MSH3 provides substrate-binding and substrate specificity to the complex. When bound, the MutS beta heterodimer bends the DNA helix and shields approximately 20 base pairs. Acts mainly to repair insertion-deletion loops (IDLs) from 2 to 13 nucleotides in size, but can also repair base-base and single insertion-deletion mismatches that occur during replication. After mismatch binding, forms a ternary complex with the MutL alpha heterodimer, which is thought to be responsible for directing the downstream MMR events, including strand discrimination, excision, and resynthesis. ATP binding and hydrolysis play a pivotal role in mismatch repair functions.</text>
</comment>
<dbReference type="PANTHER" id="PTHR11361:SF150">
    <property type="entry name" value="DNA MISMATCH REPAIR PROTEIN MSH6"/>
    <property type="match status" value="1"/>
</dbReference>
<dbReference type="EMBL" id="KZ819307">
    <property type="protein sequence ID" value="PWN95024.1"/>
    <property type="molecule type" value="Genomic_DNA"/>
</dbReference>
<feature type="compositionally biased region" description="Low complexity" evidence="13">
    <location>
        <begin position="109"/>
        <end position="144"/>
    </location>
</feature>
<evidence type="ECO:0000256" key="1">
    <source>
        <dbReference type="ARBA" id="ARBA00007094"/>
    </source>
</evidence>
<dbReference type="Pfam" id="PF05192">
    <property type="entry name" value="MutS_III"/>
    <property type="match status" value="1"/>
</dbReference>